<dbReference type="PROSITE" id="PS51936">
    <property type="entry name" value="POU_4"/>
    <property type="match status" value="1"/>
</dbReference>
<dbReference type="InterPro" id="IPR006899">
    <property type="entry name" value="HNF-1_N"/>
</dbReference>
<dbReference type="Pfam" id="PF04814">
    <property type="entry name" value="HNF-1_N"/>
    <property type="match status" value="1"/>
</dbReference>
<accession>A0ABM0M9T8</accession>
<evidence type="ECO:0000256" key="2">
    <source>
        <dbReference type="SAM" id="MobiDB-lite"/>
    </source>
</evidence>
<feature type="compositionally biased region" description="Basic residues" evidence="2">
    <location>
        <begin position="403"/>
        <end position="413"/>
    </location>
</feature>
<sequence length="438" mass="49431">MSESSTLTPLQKELIASLLNSGISKVELIDEIHCFQQQQENTTLGSEELEKIDEEQNGSPIAETIDDSSSSGSQTPPLSTLHNSNDRMGETLDGENISESLSLKDQLLRADPWKVAKMIKTYMQQHNIPQREVVDSTGLNQSHLSQHLNKGTPMKNTKRAQLYGWFEKKQHEIMNHFLYYSEFSNINNNNEDGESPNKKMRRNRFKWGPASQAILYRAYQQNRNPSKDERESLVIECNAAECRQRGVSPSQASGLGSNLVTEVRVYNWFANRRKEEAFKNKLAMENNMNFQMAQTDCDLHDDIAGLESIHTVTATATNGNTVNVLVGQQTSQSVIESARVTSLGNIESTSSSIQMMNSIKRIGGVTVSSSPMAHKLPPVSSLSSYSTQQHHPRQSLQETLQQQHHHHHHHHHSSNNNNNNNNNITSRIRLQFPIHLRC</sequence>
<dbReference type="Gene3D" id="1.10.10.60">
    <property type="entry name" value="Homeodomain-like"/>
    <property type="match status" value="1"/>
</dbReference>
<evidence type="ECO:0000259" key="4">
    <source>
        <dbReference type="PROSITE" id="PS51936"/>
    </source>
</evidence>
<proteinExistence type="predicted"/>
<keyword evidence="1" id="KW-0238">DNA-binding</keyword>
<dbReference type="PANTHER" id="PTHR11568:SF1">
    <property type="entry name" value="HEPATOCYTE NUCLEAR FACTOR 1-BETA-LIKE ISOFORM X1"/>
    <property type="match status" value="1"/>
</dbReference>
<evidence type="ECO:0000256" key="1">
    <source>
        <dbReference type="PROSITE-ProRule" id="PRU00108"/>
    </source>
</evidence>
<name>A0ABM0M9T8_SACKO</name>
<dbReference type="GeneID" id="102800739"/>
<dbReference type="PANTHER" id="PTHR11568">
    <property type="entry name" value="HEPATOCYTE NUCLEAR FACTOR 1"/>
    <property type="match status" value="1"/>
</dbReference>
<feature type="region of interest" description="Disordered" evidence="2">
    <location>
        <begin position="60"/>
        <end position="97"/>
    </location>
</feature>
<feature type="region of interest" description="Disordered" evidence="2">
    <location>
        <begin position="369"/>
        <end position="424"/>
    </location>
</feature>
<dbReference type="InterPro" id="IPR009057">
    <property type="entry name" value="Homeodomain-like_sf"/>
</dbReference>
<evidence type="ECO:0000313" key="6">
    <source>
        <dbReference type="RefSeq" id="XP_006816779.1"/>
    </source>
</evidence>
<dbReference type="SUPFAM" id="SSF47413">
    <property type="entry name" value="lambda repressor-like DNA-binding domains"/>
    <property type="match status" value="1"/>
</dbReference>
<dbReference type="RefSeq" id="XP_006816779.1">
    <property type="nucleotide sequence ID" value="XM_006816716.1"/>
</dbReference>
<feature type="compositionally biased region" description="Low complexity" evidence="2">
    <location>
        <begin position="414"/>
        <end position="423"/>
    </location>
</feature>
<dbReference type="SMART" id="SM00389">
    <property type="entry name" value="HOX"/>
    <property type="match status" value="1"/>
</dbReference>
<feature type="domain" description="Homeobox" evidence="3">
    <location>
        <begin position="198"/>
        <end position="279"/>
    </location>
</feature>
<evidence type="ECO:0000259" key="3">
    <source>
        <dbReference type="PROSITE" id="PS50071"/>
    </source>
</evidence>
<keyword evidence="1" id="KW-0371">Homeobox</keyword>
<evidence type="ECO:0000313" key="5">
    <source>
        <dbReference type="Proteomes" id="UP000694865"/>
    </source>
</evidence>
<dbReference type="Proteomes" id="UP000694865">
    <property type="component" value="Unplaced"/>
</dbReference>
<dbReference type="InterPro" id="IPR001356">
    <property type="entry name" value="HD"/>
</dbReference>
<reference evidence="6" key="1">
    <citation type="submission" date="2025-08" db="UniProtKB">
        <authorList>
            <consortium name="RefSeq"/>
        </authorList>
    </citation>
    <scope>IDENTIFICATION</scope>
    <source>
        <tissue evidence="6">Testes</tissue>
    </source>
</reference>
<keyword evidence="1" id="KW-0539">Nucleus</keyword>
<dbReference type="InterPro" id="IPR010982">
    <property type="entry name" value="Lambda_DNA-bd_dom_sf"/>
</dbReference>
<keyword evidence="5" id="KW-1185">Reference proteome</keyword>
<dbReference type="InterPro" id="IPR039066">
    <property type="entry name" value="HNF-1"/>
</dbReference>
<feature type="compositionally biased region" description="Polar residues" evidence="2">
    <location>
        <begin position="380"/>
        <end position="402"/>
    </location>
</feature>
<comment type="subcellular location">
    <subcellularLocation>
        <location evidence="1">Nucleus</location>
    </subcellularLocation>
</comment>
<dbReference type="Gene3D" id="1.10.260.40">
    <property type="entry name" value="lambda repressor-like DNA-binding domains"/>
    <property type="match status" value="1"/>
</dbReference>
<dbReference type="PROSITE" id="PS50071">
    <property type="entry name" value="HOMEOBOX_2"/>
    <property type="match status" value="1"/>
</dbReference>
<feature type="domain" description="POU-specific atypical" evidence="4">
    <location>
        <begin position="87"/>
        <end position="182"/>
    </location>
</feature>
<organism evidence="5 6">
    <name type="scientific">Saccoglossus kowalevskii</name>
    <name type="common">Acorn worm</name>
    <dbReference type="NCBI Taxonomy" id="10224"/>
    <lineage>
        <taxon>Eukaryota</taxon>
        <taxon>Metazoa</taxon>
        <taxon>Hemichordata</taxon>
        <taxon>Enteropneusta</taxon>
        <taxon>Harrimaniidae</taxon>
        <taxon>Saccoglossus</taxon>
    </lineage>
</organism>
<dbReference type="SUPFAM" id="SSF46689">
    <property type="entry name" value="Homeodomain-like"/>
    <property type="match status" value="1"/>
</dbReference>
<feature type="DNA-binding region" description="Homeobox" evidence="1">
    <location>
        <begin position="200"/>
        <end position="280"/>
    </location>
</feature>
<gene>
    <name evidence="6" type="primary">LOC102800739</name>
</gene>
<dbReference type="CDD" id="cd00086">
    <property type="entry name" value="homeodomain"/>
    <property type="match status" value="1"/>
</dbReference>
<feature type="compositionally biased region" description="Low complexity" evidence="2">
    <location>
        <begin position="68"/>
        <end position="81"/>
    </location>
</feature>
<dbReference type="InterPro" id="IPR044869">
    <property type="entry name" value="HNF-1_POU"/>
</dbReference>
<protein>
    <submittedName>
        <fullName evidence="6">Hepatocyte nuclear factor 1-beta-B-like</fullName>
    </submittedName>
</protein>